<keyword evidence="2" id="KW-0378">Hydrolase</keyword>
<dbReference type="GO" id="GO:0050568">
    <property type="term" value="F:protein-glutamine glutaminase activity"/>
    <property type="evidence" value="ECO:0007669"/>
    <property type="project" value="InterPro"/>
</dbReference>
<organism evidence="3 4">
    <name type="scientific">Leptospirillum ferrodiazotrophum</name>
    <dbReference type="NCBI Taxonomy" id="412449"/>
    <lineage>
        <taxon>Bacteria</taxon>
        <taxon>Pseudomonadati</taxon>
        <taxon>Nitrospirota</taxon>
        <taxon>Nitrospiria</taxon>
        <taxon>Nitrospirales</taxon>
        <taxon>Nitrospiraceae</taxon>
        <taxon>Leptospirillum</taxon>
    </lineage>
</organism>
<reference evidence="3 4" key="1">
    <citation type="journal article" date="2009" name="Appl. Environ. Microbiol.">
        <title>Community genomic and proteomic analyses of chemoautotrophic iron-oxidizing "Leptospirillum rubarum" (Group II) and "Leptospirillum ferrodiazotrophum" (Group III) bacteria in acid mine drainage biofilms.</title>
        <authorList>
            <person name="Goltsman D.S."/>
            <person name="Denef V.J."/>
            <person name="Singer S.W."/>
            <person name="VerBerkmoes N.C."/>
            <person name="Lefsrud M."/>
            <person name="Mueller R.S."/>
            <person name="Dick G.J."/>
            <person name="Sun C.L."/>
            <person name="Wheeler K.E."/>
            <person name="Zemla A."/>
            <person name="Baker B.J."/>
            <person name="Hauser L."/>
            <person name="Land M."/>
            <person name="Shah M.B."/>
            <person name="Thelen M.P."/>
            <person name="Hettich R.L."/>
            <person name="Banfield J.F."/>
        </authorList>
    </citation>
    <scope>NUCLEOTIDE SEQUENCE [LARGE SCALE GENOMIC DNA]</scope>
</reference>
<dbReference type="Proteomes" id="UP000009374">
    <property type="component" value="Unassembled WGS sequence"/>
</dbReference>
<evidence type="ECO:0000256" key="2">
    <source>
        <dbReference type="ARBA" id="ARBA00022801"/>
    </source>
</evidence>
<evidence type="ECO:0000313" key="3">
    <source>
        <dbReference type="EMBL" id="EES52286.1"/>
    </source>
</evidence>
<dbReference type="InterPro" id="IPR011324">
    <property type="entry name" value="Cytotoxic_necrot_fac-like_cat"/>
</dbReference>
<keyword evidence="1" id="KW-0145">Chemotaxis</keyword>
<evidence type="ECO:0000256" key="1">
    <source>
        <dbReference type="ARBA" id="ARBA00022500"/>
    </source>
</evidence>
<dbReference type="Pfam" id="PF03975">
    <property type="entry name" value="CheD"/>
    <property type="match status" value="1"/>
</dbReference>
<protein>
    <submittedName>
        <fullName evidence="3">Putative MCP protein methylation stimulating protein (CheD)</fullName>
    </submittedName>
</protein>
<dbReference type="InterPro" id="IPR038592">
    <property type="entry name" value="CheD-like_sf"/>
</dbReference>
<sequence length="79" mass="9029">MSAAKTGPSPSDYLRQEEIPVVAQDLFDVYRRKVYFFPSTGKVLMKVLHHLKNNTIIEREKSSMPRLSQADTSGEVELF</sequence>
<accession>C6HYK1</accession>
<dbReference type="EMBL" id="GG693878">
    <property type="protein sequence ID" value="EES52286.1"/>
    <property type="molecule type" value="Genomic_DNA"/>
</dbReference>
<evidence type="ECO:0000313" key="4">
    <source>
        <dbReference type="Proteomes" id="UP000009374"/>
    </source>
</evidence>
<dbReference type="SUPFAM" id="SSF64438">
    <property type="entry name" value="CNF1/YfiH-like putative cysteine hydrolases"/>
    <property type="match status" value="1"/>
</dbReference>
<keyword evidence="4" id="KW-1185">Reference proteome</keyword>
<name>C6HYK1_9BACT</name>
<gene>
    <name evidence="3" type="ORF">UBAL3_94240077</name>
</gene>
<proteinExistence type="predicted"/>
<dbReference type="AlphaFoldDB" id="C6HYK1"/>
<dbReference type="InterPro" id="IPR005659">
    <property type="entry name" value="Chemorcpt_Glu_NH3ase_CheD"/>
</dbReference>
<dbReference type="Gene3D" id="3.30.1330.200">
    <property type="match status" value="1"/>
</dbReference>
<dbReference type="GO" id="GO:0006935">
    <property type="term" value="P:chemotaxis"/>
    <property type="evidence" value="ECO:0007669"/>
    <property type="project" value="UniProtKB-KW"/>
</dbReference>